<dbReference type="GO" id="GO:0006396">
    <property type="term" value="P:RNA processing"/>
    <property type="evidence" value="ECO:0007669"/>
    <property type="project" value="InterPro"/>
</dbReference>
<sequence>MPTLENFIFYAVYNFIMTSLTYQWTLLPLTRQQVDDIFTMTREAQDRLELVGDLLLDHALASVIRQIFPHRGKSFYNPIENALLRNRTFGALWINAGVPRDDVLANPKAYGDYFEVIVGIFVGDGDIAPLNAWVRKTFEPLILFACEALIEHSTITRDLSLVPSLLKRPSASPPASPPHPTKKARQEHDVLGEVTNLDLVPAALSSGLMNSLASVHPLTPTKPRRAYVDTAVCILSVSSTGITRSVFRLSQSHVSFVATYPYNPAGDSATHLYSITAQTIVAYNNMHVFLLFQSRSLDMSLLDV</sequence>
<accession>A0A369JM12</accession>
<dbReference type="AlphaFoldDB" id="A0A369JM12"/>
<name>A0A369JM12_HYPMA</name>
<gene>
    <name evidence="3" type="ORF">Hypma_010647</name>
</gene>
<keyword evidence="1" id="KW-0472">Membrane</keyword>
<evidence type="ECO:0000313" key="4">
    <source>
        <dbReference type="Proteomes" id="UP000076154"/>
    </source>
</evidence>
<dbReference type="STRING" id="39966.A0A369JM12"/>
<keyword evidence="1" id="KW-0812">Transmembrane</keyword>
<dbReference type="GO" id="GO:0004525">
    <property type="term" value="F:ribonuclease III activity"/>
    <property type="evidence" value="ECO:0007669"/>
    <property type="project" value="InterPro"/>
</dbReference>
<feature type="domain" description="RNase III" evidence="2">
    <location>
        <begin position="46"/>
        <end position="126"/>
    </location>
</feature>
<dbReference type="OrthoDB" id="416741at2759"/>
<evidence type="ECO:0000256" key="1">
    <source>
        <dbReference type="SAM" id="Phobius"/>
    </source>
</evidence>
<dbReference type="InterPro" id="IPR036389">
    <property type="entry name" value="RNase_III_sf"/>
</dbReference>
<reference evidence="3" key="1">
    <citation type="submission" date="2018-04" db="EMBL/GenBank/DDBJ databases">
        <title>Whole genome sequencing of Hypsizygus marmoreus.</title>
        <authorList>
            <person name="Choi I.-G."/>
            <person name="Min B."/>
            <person name="Kim J.-G."/>
            <person name="Kim S."/>
            <person name="Oh Y.-L."/>
            <person name="Kong W.-S."/>
            <person name="Park H."/>
            <person name="Jeong J."/>
            <person name="Song E.-S."/>
        </authorList>
    </citation>
    <scope>NUCLEOTIDE SEQUENCE [LARGE SCALE GENOMIC DNA]</scope>
    <source>
        <strain evidence="3">51987-8</strain>
    </source>
</reference>
<organism evidence="3 4">
    <name type="scientific">Hypsizygus marmoreus</name>
    <name type="common">White beech mushroom</name>
    <name type="synonym">Agaricus marmoreus</name>
    <dbReference type="NCBI Taxonomy" id="39966"/>
    <lineage>
        <taxon>Eukaryota</taxon>
        <taxon>Fungi</taxon>
        <taxon>Dikarya</taxon>
        <taxon>Basidiomycota</taxon>
        <taxon>Agaricomycotina</taxon>
        <taxon>Agaricomycetes</taxon>
        <taxon>Agaricomycetidae</taxon>
        <taxon>Agaricales</taxon>
        <taxon>Tricholomatineae</taxon>
        <taxon>Lyophyllaceae</taxon>
        <taxon>Hypsizygus</taxon>
    </lineage>
</organism>
<proteinExistence type="predicted"/>
<dbReference type="Gene3D" id="1.10.1520.10">
    <property type="entry name" value="Ribonuclease III domain"/>
    <property type="match status" value="1"/>
</dbReference>
<dbReference type="SUPFAM" id="SSF69065">
    <property type="entry name" value="RNase III domain-like"/>
    <property type="match status" value="1"/>
</dbReference>
<dbReference type="InterPro" id="IPR000999">
    <property type="entry name" value="RNase_III_dom"/>
</dbReference>
<comment type="caution">
    <text evidence="3">The sequence shown here is derived from an EMBL/GenBank/DDBJ whole genome shotgun (WGS) entry which is preliminary data.</text>
</comment>
<keyword evidence="1" id="KW-1133">Transmembrane helix</keyword>
<dbReference type="InParanoid" id="A0A369JM12"/>
<dbReference type="PROSITE" id="PS50142">
    <property type="entry name" value="RNASE_3_2"/>
    <property type="match status" value="1"/>
</dbReference>
<protein>
    <recommendedName>
        <fullName evidence="2">RNase III domain-containing protein</fullName>
    </recommendedName>
</protein>
<feature type="transmembrane region" description="Helical" evidence="1">
    <location>
        <begin position="7"/>
        <end position="27"/>
    </location>
</feature>
<evidence type="ECO:0000313" key="3">
    <source>
        <dbReference type="EMBL" id="RDB22250.1"/>
    </source>
</evidence>
<dbReference type="EMBL" id="LUEZ02000052">
    <property type="protein sequence ID" value="RDB22250.1"/>
    <property type="molecule type" value="Genomic_DNA"/>
</dbReference>
<dbReference type="Proteomes" id="UP000076154">
    <property type="component" value="Unassembled WGS sequence"/>
</dbReference>
<keyword evidence="4" id="KW-1185">Reference proteome</keyword>
<evidence type="ECO:0000259" key="2">
    <source>
        <dbReference type="PROSITE" id="PS50142"/>
    </source>
</evidence>